<keyword evidence="3 7" id="KW-0479">Metal-binding</keyword>
<proteinExistence type="inferred from homology"/>
<dbReference type="InterPro" id="IPR001128">
    <property type="entry name" value="Cyt_P450"/>
</dbReference>
<dbReference type="GO" id="GO:0004497">
    <property type="term" value="F:monooxygenase activity"/>
    <property type="evidence" value="ECO:0007669"/>
    <property type="project" value="UniProtKB-KW"/>
</dbReference>
<name>A0A395I7U6_ASPHC</name>
<sequence>MESPIVDYLRVYGGPAALTLGLIVLLRGIYRLVRVRLLFHHLLAKHPKGSQQSDAFTVLSYNFPEFDNCFYIDIWPFVQPLLCITSPDLAVQVCQTYALPKPAVLQNFFQPFTGGWNIFTTNGPEWKRARSLFNPAFSASAVLHHTSQIVEEAQVYVDILREHATKGDTFSLDRMTCSYVMDIIGSIAINKRLKSQREYNPLAAAMRSVAEWNCQDEELNPFIRWNPLRPIMHWYNGRTMTCYIGDALEERYQRWRQNQPSDRHRKSIMDLVIADFMSTRSAKEDRLDPEFKAWATIQVRTFLFAGHDSTAATIVYSIYMLSKHPELLARVRAEHDQVFGDVSSTAQTLTQHPELINQLPLTLAVIKETLRLFPAASALRWGQPGVHLQDQNGTKYPTDGLCIWILHGAIQRNPNYWKDPSAFLPERWLVGPDHPLYPPKGGWRAFEQGPRDCIGQTLALLDIKVTLLLVLREFDFQDQYAEWDRLHPSAGPNTVFGERAYQVPQGASHPAQGMPCRVSQRQHIG</sequence>
<dbReference type="PANTHER" id="PTHR24291:SF50">
    <property type="entry name" value="BIFUNCTIONAL ALBAFLAVENONE MONOOXYGENASE_TERPENE SYNTHASE"/>
    <property type="match status" value="1"/>
</dbReference>
<protein>
    <submittedName>
        <fullName evidence="10">Cytochrome protein</fullName>
    </submittedName>
</protein>
<keyword evidence="9" id="KW-1133">Transmembrane helix</keyword>
<evidence type="ECO:0000256" key="1">
    <source>
        <dbReference type="ARBA" id="ARBA00010617"/>
    </source>
</evidence>
<keyword evidence="4" id="KW-0560">Oxidoreductase</keyword>
<gene>
    <name evidence="10" type="ORF">BO97DRAFT_462980</name>
</gene>
<dbReference type="RefSeq" id="XP_025554292.1">
    <property type="nucleotide sequence ID" value="XM_025699434.1"/>
</dbReference>
<evidence type="ECO:0000256" key="2">
    <source>
        <dbReference type="ARBA" id="ARBA00022617"/>
    </source>
</evidence>
<dbReference type="STRING" id="1450537.A0A395I7U6"/>
<evidence type="ECO:0000256" key="4">
    <source>
        <dbReference type="ARBA" id="ARBA00023002"/>
    </source>
</evidence>
<evidence type="ECO:0000256" key="8">
    <source>
        <dbReference type="SAM" id="MobiDB-lite"/>
    </source>
</evidence>
<reference evidence="10 11" key="1">
    <citation type="submission" date="2018-02" db="EMBL/GenBank/DDBJ databases">
        <title>The genomes of Aspergillus section Nigri reveals drivers in fungal speciation.</title>
        <authorList>
            <consortium name="DOE Joint Genome Institute"/>
            <person name="Vesth T.C."/>
            <person name="Nybo J."/>
            <person name="Theobald S."/>
            <person name="Brandl J."/>
            <person name="Frisvad J.C."/>
            <person name="Nielsen K.F."/>
            <person name="Lyhne E.K."/>
            <person name="Kogle M.E."/>
            <person name="Kuo A."/>
            <person name="Riley R."/>
            <person name="Clum A."/>
            <person name="Nolan M."/>
            <person name="Lipzen A."/>
            <person name="Salamov A."/>
            <person name="Henrissat B."/>
            <person name="Wiebenga A."/>
            <person name="De vries R.P."/>
            <person name="Grigoriev I.V."/>
            <person name="Mortensen U.H."/>
            <person name="Andersen M.R."/>
            <person name="Baker S.E."/>
        </authorList>
    </citation>
    <scope>NUCLEOTIDE SEQUENCE [LARGE SCALE GENOMIC DNA]</scope>
    <source>
        <strain evidence="10 11">CBS 101889</strain>
    </source>
</reference>
<evidence type="ECO:0000256" key="6">
    <source>
        <dbReference type="ARBA" id="ARBA00023033"/>
    </source>
</evidence>
<evidence type="ECO:0000313" key="10">
    <source>
        <dbReference type="EMBL" id="RAL15138.1"/>
    </source>
</evidence>
<dbReference type="OrthoDB" id="10029320at2759"/>
<dbReference type="Pfam" id="PF00067">
    <property type="entry name" value="p450"/>
    <property type="match status" value="1"/>
</dbReference>
<feature type="transmembrane region" description="Helical" evidence="9">
    <location>
        <begin position="12"/>
        <end position="30"/>
    </location>
</feature>
<dbReference type="GO" id="GO:0005506">
    <property type="term" value="F:iron ion binding"/>
    <property type="evidence" value="ECO:0007669"/>
    <property type="project" value="InterPro"/>
</dbReference>
<keyword evidence="2 7" id="KW-0349">Heme</keyword>
<comment type="similarity">
    <text evidence="1">Belongs to the cytochrome P450 family.</text>
</comment>
<evidence type="ECO:0000313" key="11">
    <source>
        <dbReference type="Proteomes" id="UP000248961"/>
    </source>
</evidence>
<dbReference type="PRINTS" id="PR00385">
    <property type="entry name" value="P450"/>
</dbReference>
<evidence type="ECO:0000256" key="3">
    <source>
        <dbReference type="ARBA" id="ARBA00022723"/>
    </source>
</evidence>
<dbReference type="Gene3D" id="1.10.630.10">
    <property type="entry name" value="Cytochrome P450"/>
    <property type="match status" value="1"/>
</dbReference>
<dbReference type="PRINTS" id="PR00463">
    <property type="entry name" value="EP450I"/>
</dbReference>
<keyword evidence="11" id="KW-1185">Reference proteome</keyword>
<dbReference type="SUPFAM" id="SSF48264">
    <property type="entry name" value="Cytochrome P450"/>
    <property type="match status" value="1"/>
</dbReference>
<evidence type="ECO:0000256" key="7">
    <source>
        <dbReference type="PIRSR" id="PIRSR602401-1"/>
    </source>
</evidence>
<dbReference type="InterPro" id="IPR036396">
    <property type="entry name" value="Cyt_P450_sf"/>
</dbReference>
<keyword evidence="9" id="KW-0812">Transmembrane</keyword>
<keyword evidence="6" id="KW-0503">Monooxygenase</keyword>
<feature type="binding site" description="axial binding residue" evidence="7">
    <location>
        <position position="453"/>
    </location>
    <ligand>
        <name>heme</name>
        <dbReference type="ChEBI" id="CHEBI:30413"/>
    </ligand>
    <ligandPart>
        <name>Fe</name>
        <dbReference type="ChEBI" id="CHEBI:18248"/>
    </ligandPart>
</feature>
<comment type="cofactor">
    <cofactor evidence="7">
        <name>heme</name>
        <dbReference type="ChEBI" id="CHEBI:30413"/>
    </cofactor>
</comment>
<evidence type="ECO:0000256" key="5">
    <source>
        <dbReference type="ARBA" id="ARBA00023004"/>
    </source>
</evidence>
<dbReference type="InterPro" id="IPR050196">
    <property type="entry name" value="Cytochrome_P450_Monoox"/>
</dbReference>
<feature type="region of interest" description="Disordered" evidence="8">
    <location>
        <begin position="506"/>
        <end position="525"/>
    </location>
</feature>
<dbReference type="VEuPathDB" id="FungiDB:BO97DRAFT_462980"/>
<dbReference type="GeneID" id="37203723"/>
<organism evidence="10 11">
    <name type="scientific">Aspergillus homomorphus (strain CBS 101889)</name>
    <dbReference type="NCBI Taxonomy" id="1450537"/>
    <lineage>
        <taxon>Eukaryota</taxon>
        <taxon>Fungi</taxon>
        <taxon>Dikarya</taxon>
        <taxon>Ascomycota</taxon>
        <taxon>Pezizomycotina</taxon>
        <taxon>Eurotiomycetes</taxon>
        <taxon>Eurotiomycetidae</taxon>
        <taxon>Eurotiales</taxon>
        <taxon>Aspergillaceae</taxon>
        <taxon>Aspergillus</taxon>
        <taxon>Aspergillus subgen. Circumdati</taxon>
    </lineage>
</organism>
<keyword evidence="9" id="KW-0472">Membrane</keyword>
<dbReference type="EMBL" id="KZ824272">
    <property type="protein sequence ID" value="RAL15138.1"/>
    <property type="molecule type" value="Genomic_DNA"/>
</dbReference>
<dbReference type="Proteomes" id="UP000248961">
    <property type="component" value="Unassembled WGS sequence"/>
</dbReference>
<dbReference type="PANTHER" id="PTHR24291">
    <property type="entry name" value="CYTOCHROME P450 FAMILY 4"/>
    <property type="match status" value="1"/>
</dbReference>
<dbReference type="AlphaFoldDB" id="A0A395I7U6"/>
<dbReference type="CDD" id="cd11051">
    <property type="entry name" value="CYP59-like"/>
    <property type="match status" value="1"/>
</dbReference>
<dbReference type="GO" id="GO:0016705">
    <property type="term" value="F:oxidoreductase activity, acting on paired donors, with incorporation or reduction of molecular oxygen"/>
    <property type="evidence" value="ECO:0007669"/>
    <property type="project" value="InterPro"/>
</dbReference>
<dbReference type="GO" id="GO:0020037">
    <property type="term" value="F:heme binding"/>
    <property type="evidence" value="ECO:0007669"/>
    <property type="project" value="InterPro"/>
</dbReference>
<evidence type="ECO:0000256" key="9">
    <source>
        <dbReference type="SAM" id="Phobius"/>
    </source>
</evidence>
<keyword evidence="5 7" id="KW-0408">Iron</keyword>
<accession>A0A395I7U6</accession>
<dbReference type="InterPro" id="IPR002401">
    <property type="entry name" value="Cyt_P450_E_grp-I"/>
</dbReference>